<dbReference type="PROSITE" id="PS51257">
    <property type="entry name" value="PROKAR_LIPOPROTEIN"/>
    <property type="match status" value="1"/>
</dbReference>
<comment type="caution">
    <text evidence="1">The sequence shown here is derived from an EMBL/GenBank/DDBJ whole genome shotgun (WGS) entry which is preliminary data.</text>
</comment>
<evidence type="ECO:0000313" key="2">
    <source>
        <dbReference type="Proteomes" id="UP000777438"/>
    </source>
</evidence>
<gene>
    <name evidence="1" type="ORF">B0T10DRAFT_187808</name>
</gene>
<proteinExistence type="predicted"/>
<evidence type="ECO:0000313" key="1">
    <source>
        <dbReference type="EMBL" id="KAH6897503.1"/>
    </source>
</evidence>
<reference evidence="1 2" key="1">
    <citation type="journal article" date="2021" name="Nat. Commun.">
        <title>Genetic determinants of endophytism in the Arabidopsis root mycobiome.</title>
        <authorList>
            <person name="Mesny F."/>
            <person name="Miyauchi S."/>
            <person name="Thiergart T."/>
            <person name="Pickel B."/>
            <person name="Atanasova L."/>
            <person name="Karlsson M."/>
            <person name="Huettel B."/>
            <person name="Barry K.W."/>
            <person name="Haridas S."/>
            <person name="Chen C."/>
            <person name="Bauer D."/>
            <person name="Andreopoulos W."/>
            <person name="Pangilinan J."/>
            <person name="LaButti K."/>
            <person name="Riley R."/>
            <person name="Lipzen A."/>
            <person name="Clum A."/>
            <person name="Drula E."/>
            <person name="Henrissat B."/>
            <person name="Kohler A."/>
            <person name="Grigoriev I.V."/>
            <person name="Martin F.M."/>
            <person name="Hacquard S."/>
        </authorList>
    </citation>
    <scope>NUCLEOTIDE SEQUENCE [LARGE SCALE GENOMIC DNA]</scope>
    <source>
        <strain evidence="1 2">MPI-CAGE-CH-0241</strain>
    </source>
</reference>
<keyword evidence="2" id="KW-1185">Reference proteome</keyword>
<dbReference type="Proteomes" id="UP000777438">
    <property type="component" value="Unassembled WGS sequence"/>
</dbReference>
<dbReference type="EMBL" id="JAGPYM010000003">
    <property type="protein sequence ID" value="KAH6897503.1"/>
    <property type="molecule type" value="Genomic_DNA"/>
</dbReference>
<organism evidence="1 2">
    <name type="scientific">Thelonectria olida</name>
    <dbReference type="NCBI Taxonomy" id="1576542"/>
    <lineage>
        <taxon>Eukaryota</taxon>
        <taxon>Fungi</taxon>
        <taxon>Dikarya</taxon>
        <taxon>Ascomycota</taxon>
        <taxon>Pezizomycotina</taxon>
        <taxon>Sordariomycetes</taxon>
        <taxon>Hypocreomycetidae</taxon>
        <taxon>Hypocreales</taxon>
        <taxon>Nectriaceae</taxon>
        <taxon>Thelonectria</taxon>
    </lineage>
</organism>
<sequence>MRAGILTVGRVDQWPLENSGANYMLSGCLPSCRNLHDTGEEEISAPSFWWLWWNGTNSRLLCLFPCQDVCPWQCQLHLVHFFSIHRTVFLRIQTGKRHVGAHSPTFNRLWKPAESRESRVSDIQGDAVCNVVAGIRDGRRWRFKHTAQSVAPY</sequence>
<dbReference type="AlphaFoldDB" id="A0A9P9AVU0"/>
<accession>A0A9P9AVU0</accession>
<protein>
    <submittedName>
        <fullName evidence="1">Uncharacterized protein</fullName>
    </submittedName>
</protein>
<name>A0A9P9AVU0_9HYPO</name>